<dbReference type="InterPro" id="IPR006140">
    <property type="entry name" value="D-isomer_DH_NAD-bd"/>
</dbReference>
<dbReference type="EMBL" id="FMZX01000007">
    <property type="protein sequence ID" value="SDD39776.1"/>
    <property type="molecule type" value="Genomic_DNA"/>
</dbReference>
<keyword evidence="1" id="KW-0560">Oxidoreductase</keyword>
<feature type="domain" description="D-isomer specific 2-hydroxyacid dehydrogenase NAD-binding" evidence="3">
    <location>
        <begin position="109"/>
        <end position="281"/>
    </location>
</feature>
<sequence>MAARRVMVVKSGGEAAMEEWRACFAGCAPGLELRWWDDPATRPEEVDYALVWDPEPGRLAAMPGLRAVFGSGAGVDGIVADGDYPRHVPLVRMSIPAATERMGEFCCWAALSLLKEARRMAIAQAERRWDFVEPPHRASQRTVGIMGLGNMGARTAMMLRGIGFPVIGWSRGRKSVPGVESYAGPGEMGAFLARSDILICLLPATEETRGIINAATLARLPPGAGYIGVGRGMQQVLPDIVSALDEGRLSGAVLDVFEPEPLPADHPLWTHPRAIVTAHVASLPSRAERASAVAAAIAGFERGEPLPNLFDHARGY</sequence>
<evidence type="ECO:0000256" key="2">
    <source>
        <dbReference type="ARBA" id="ARBA00023027"/>
    </source>
</evidence>
<gene>
    <name evidence="4" type="ORF">SAMN04487779_1007143</name>
</gene>
<organism evidence="4 5">
    <name type="scientific">Belnapia rosea</name>
    <dbReference type="NCBI Taxonomy" id="938405"/>
    <lineage>
        <taxon>Bacteria</taxon>
        <taxon>Pseudomonadati</taxon>
        <taxon>Pseudomonadota</taxon>
        <taxon>Alphaproteobacteria</taxon>
        <taxon>Acetobacterales</taxon>
        <taxon>Roseomonadaceae</taxon>
        <taxon>Belnapia</taxon>
    </lineage>
</organism>
<reference evidence="4 5" key="1">
    <citation type="submission" date="2016-10" db="EMBL/GenBank/DDBJ databases">
        <authorList>
            <person name="de Groot N.N."/>
        </authorList>
    </citation>
    <scope>NUCLEOTIDE SEQUENCE [LARGE SCALE GENOMIC DNA]</scope>
    <source>
        <strain evidence="4 5">CPCC 100156</strain>
    </source>
</reference>
<dbReference type="GO" id="GO:0051287">
    <property type="term" value="F:NAD binding"/>
    <property type="evidence" value="ECO:0007669"/>
    <property type="project" value="InterPro"/>
</dbReference>
<keyword evidence="2" id="KW-0520">NAD</keyword>
<dbReference type="PANTHER" id="PTHR43333:SF1">
    <property type="entry name" value="D-ISOMER SPECIFIC 2-HYDROXYACID DEHYDROGENASE NAD-BINDING DOMAIN-CONTAINING PROTEIN"/>
    <property type="match status" value="1"/>
</dbReference>
<accession>A0A1G6UGE8</accession>
<dbReference type="AlphaFoldDB" id="A0A1G6UGE8"/>
<evidence type="ECO:0000313" key="5">
    <source>
        <dbReference type="Proteomes" id="UP000198925"/>
    </source>
</evidence>
<dbReference type="GO" id="GO:0016491">
    <property type="term" value="F:oxidoreductase activity"/>
    <property type="evidence" value="ECO:0007669"/>
    <property type="project" value="UniProtKB-KW"/>
</dbReference>
<dbReference type="Pfam" id="PF02826">
    <property type="entry name" value="2-Hacid_dh_C"/>
    <property type="match status" value="1"/>
</dbReference>
<dbReference type="PANTHER" id="PTHR43333">
    <property type="entry name" value="2-HACID_DH_C DOMAIN-CONTAINING PROTEIN"/>
    <property type="match status" value="1"/>
</dbReference>
<protein>
    <submittedName>
        <fullName evidence="4">Glyoxylate/hydroxypyruvate reductase A</fullName>
    </submittedName>
</protein>
<dbReference type="Gene3D" id="3.40.50.720">
    <property type="entry name" value="NAD(P)-binding Rossmann-like Domain"/>
    <property type="match status" value="2"/>
</dbReference>
<name>A0A1G6UGE8_9PROT</name>
<keyword evidence="4" id="KW-0670">Pyruvate</keyword>
<dbReference type="CDD" id="cd12164">
    <property type="entry name" value="GDH_like_2"/>
    <property type="match status" value="1"/>
</dbReference>
<dbReference type="STRING" id="938405.SAMN02927895_00050"/>
<evidence type="ECO:0000259" key="3">
    <source>
        <dbReference type="Pfam" id="PF02826"/>
    </source>
</evidence>
<dbReference type="SUPFAM" id="SSF51735">
    <property type="entry name" value="NAD(P)-binding Rossmann-fold domains"/>
    <property type="match status" value="1"/>
</dbReference>
<evidence type="ECO:0000256" key="1">
    <source>
        <dbReference type="ARBA" id="ARBA00023002"/>
    </source>
</evidence>
<keyword evidence="5" id="KW-1185">Reference proteome</keyword>
<dbReference type="Proteomes" id="UP000198925">
    <property type="component" value="Unassembled WGS sequence"/>
</dbReference>
<proteinExistence type="predicted"/>
<evidence type="ECO:0000313" key="4">
    <source>
        <dbReference type="EMBL" id="SDD39776.1"/>
    </source>
</evidence>
<dbReference type="RefSeq" id="WP_176849575.1">
    <property type="nucleotide sequence ID" value="NZ_FMZX01000007.1"/>
</dbReference>
<dbReference type="InterPro" id="IPR036291">
    <property type="entry name" value="NAD(P)-bd_dom_sf"/>
</dbReference>